<protein>
    <submittedName>
        <fullName evidence="1">Uncharacterized protein</fullName>
    </submittedName>
</protein>
<dbReference type="EMBL" id="KV417646">
    <property type="protein sequence ID" value="KZP12523.1"/>
    <property type="molecule type" value="Genomic_DNA"/>
</dbReference>
<keyword evidence="2" id="KW-1185">Reference proteome</keyword>
<evidence type="ECO:0000313" key="2">
    <source>
        <dbReference type="Proteomes" id="UP000076532"/>
    </source>
</evidence>
<dbReference type="Proteomes" id="UP000076532">
    <property type="component" value="Unassembled WGS sequence"/>
</dbReference>
<evidence type="ECO:0000313" key="1">
    <source>
        <dbReference type="EMBL" id="KZP12523.1"/>
    </source>
</evidence>
<sequence>MHRSADKRIVKTMAARFKDSTVTAPIDILPNELIAHIFTMGSTSEPSPDHACVHNPPCVRPKTYSLPFSLLVSSVSRRWRNTAISSPPLWSRLSFTADPLASSWNAFLFLPRSGTHPLDIRIDLEHADRSMERVLEIILPHCERWRTLCVIPWDALALTLRAIRDISVPLLQHVEILGPYEAAYGDSGVPAHTSHTPFFQLGAPALTSVSLRRICAECGPPLANLTAFIFDYKGSLSQQCLESIVAASPGLRVLRLALRTFAGSGQEPIHIPSLRELSLEFGICASDDDFILLFATIVAPDLEYLEMFHLSDTATRRLLLHCAQFPSHPRPRTLKLSNLHVALSSYHALFALFPTVTSLSLLDGDATPALSQLPALKHITYGHNPTYFPSFLAGAGEEDGFIEWICGHVRGCHGTPRAMESVHTNRSAQKIRETIGSLVDVVGLADNADSLRDFWS</sequence>
<dbReference type="AlphaFoldDB" id="A0A166BDB2"/>
<proteinExistence type="predicted"/>
<dbReference type="OrthoDB" id="2884925at2759"/>
<gene>
    <name evidence="1" type="ORF">FIBSPDRAFT_1050028</name>
</gene>
<dbReference type="SUPFAM" id="SSF52047">
    <property type="entry name" value="RNI-like"/>
    <property type="match status" value="1"/>
</dbReference>
<organism evidence="1 2">
    <name type="scientific">Athelia psychrophila</name>
    <dbReference type="NCBI Taxonomy" id="1759441"/>
    <lineage>
        <taxon>Eukaryota</taxon>
        <taxon>Fungi</taxon>
        <taxon>Dikarya</taxon>
        <taxon>Basidiomycota</taxon>
        <taxon>Agaricomycotina</taxon>
        <taxon>Agaricomycetes</taxon>
        <taxon>Agaricomycetidae</taxon>
        <taxon>Atheliales</taxon>
        <taxon>Atheliaceae</taxon>
        <taxon>Athelia</taxon>
    </lineage>
</organism>
<name>A0A166BDB2_9AGAM</name>
<dbReference type="InterPro" id="IPR032675">
    <property type="entry name" value="LRR_dom_sf"/>
</dbReference>
<dbReference type="STRING" id="436010.A0A166BDB2"/>
<dbReference type="Gene3D" id="3.80.10.10">
    <property type="entry name" value="Ribonuclease Inhibitor"/>
    <property type="match status" value="1"/>
</dbReference>
<reference evidence="1 2" key="1">
    <citation type="journal article" date="2016" name="Mol. Biol. Evol.">
        <title>Comparative Genomics of Early-Diverging Mushroom-Forming Fungi Provides Insights into the Origins of Lignocellulose Decay Capabilities.</title>
        <authorList>
            <person name="Nagy L.G."/>
            <person name="Riley R."/>
            <person name="Tritt A."/>
            <person name="Adam C."/>
            <person name="Daum C."/>
            <person name="Floudas D."/>
            <person name="Sun H."/>
            <person name="Yadav J.S."/>
            <person name="Pangilinan J."/>
            <person name="Larsson K.H."/>
            <person name="Matsuura K."/>
            <person name="Barry K."/>
            <person name="Labutti K."/>
            <person name="Kuo R."/>
            <person name="Ohm R.A."/>
            <person name="Bhattacharya S.S."/>
            <person name="Shirouzu T."/>
            <person name="Yoshinaga Y."/>
            <person name="Martin F.M."/>
            <person name="Grigoriev I.V."/>
            <person name="Hibbett D.S."/>
        </authorList>
    </citation>
    <scope>NUCLEOTIDE SEQUENCE [LARGE SCALE GENOMIC DNA]</scope>
    <source>
        <strain evidence="1 2">CBS 109695</strain>
    </source>
</reference>
<dbReference type="Gene3D" id="1.20.1280.50">
    <property type="match status" value="1"/>
</dbReference>
<accession>A0A166BDB2</accession>